<reference evidence="3 4" key="1">
    <citation type="submission" date="2020-10" db="EMBL/GenBank/DDBJ databases">
        <title>Complete genome sequence of Paludibaculum fermentans P105T, a facultatively anaerobic acidobacterium capable of dissimilatory Fe(III) reduction.</title>
        <authorList>
            <person name="Dedysh S.N."/>
            <person name="Beletsky A.V."/>
            <person name="Kulichevskaya I.S."/>
            <person name="Mardanov A.V."/>
            <person name="Ravin N.V."/>
        </authorList>
    </citation>
    <scope>NUCLEOTIDE SEQUENCE [LARGE SCALE GENOMIC DNA]</scope>
    <source>
        <strain evidence="3 4">P105</strain>
    </source>
</reference>
<evidence type="ECO:0000313" key="4">
    <source>
        <dbReference type="Proteomes" id="UP000593892"/>
    </source>
</evidence>
<evidence type="ECO:0000313" key="3">
    <source>
        <dbReference type="EMBL" id="QOY85467.1"/>
    </source>
</evidence>
<feature type="chain" id="PRO_5032420749" evidence="2">
    <location>
        <begin position="24"/>
        <end position="285"/>
    </location>
</feature>
<dbReference type="EMBL" id="CP063849">
    <property type="protein sequence ID" value="QOY85467.1"/>
    <property type="molecule type" value="Genomic_DNA"/>
</dbReference>
<evidence type="ECO:0000256" key="1">
    <source>
        <dbReference type="SAM" id="MobiDB-lite"/>
    </source>
</evidence>
<dbReference type="AlphaFoldDB" id="A0A7S7NKU7"/>
<name>A0A7S7NKU7_PALFE</name>
<feature type="signal peptide" evidence="2">
    <location>
        <begin position="1"/>
        <end position="23"/>
    </location>
</feature>
<organism evidence="3 4">
    <name type="scientific">Paludibaculum fermentans</name>
    <dbReference type="NCBI Taxonomy" id="1473598"/>
    <lineage>
        <taxon>Bacteria</taxon>
        <taxon>Pseudomonadati</taxon>
        <taxon>Acidobacteriota</taxon>
        <taxon>Terriglobia</taxon>
        <taxon>Bryobacterales</taxon>
        <taxon>Bryobacteraceae</taxon>
        <taxon>Paludibaculum</taxon>
    </lineage>
</organism>
<dbReference type="RefSeq" id="WP_194447137.1">
    <property type="nucleotide sequence ID" value="NZ_CP063849.1"/>
</dbReference>
<accession>A0A7S7NKU7</accession>
<keyword evidence="4" id="KW-1185">Reference proteome</keyword>
<protein>
    <submittedName>
        <fullName evidence="3">Uncharacterized protein</fullName>
    </submittedName>
</protein>
<feature type="region of interest" description="Disordered" evidence="1">
    <location>
        <begin position="85"/>
        <end position="127"/>
    </location>
</feature>
<keyword evidence="2" id="KW-0732">Signal</keyword>
<dbReference type="Gene3D" id="2.50.20.10">
    <property type="entry name" value="Lipoprotein localisation LolA/LolB/LppX"/>
    <property type="match status" value="1"/>
</dbReference>
<sequence>MKSCLICLLFVPAALVFAQNAAADPSAILRRSLDRDRLNNVRAKDYTYTQRAEKRDLDSKGKVKNTESDTFDVIMIGERPYSRKIAHNDKPLSDREAAKAQQEFDKELKKRQDENPDQRRKRLAEEEKRRQESRAFLAEIPDAFQLTLAGTDWVDGHPAWIIDAQPRPGFKGKAKRWELLTKFKGRIWVDQAEYQWVRVEAETIAPVSFGWVLARLDPGAKLTFRQARINAEVWLPVYAVTHLDARLGLIKKLRADVEVTWKDYRKFQTDSRLLPAGESPDQSKP</sequence>
<gene>
    <name evidence="3" type="ORF">IRI77_21855</name>
</gene>
<dbReference type="KEGG" id="pfer:IRI77_21855"/>
<proteinExistence type="predicted"/>
<feature type="compositionally biased region" description="Basic and acidic residues" evidence="1">
    <location>
        <begin position="86"/>
        <end position="127"/>
    </location>
</feature>
<dbReference type="Proteomes" id="UP000593892">
    <property type="component" value="Chromosome"/>
</dbReference>
<evidence type="ECO:0000256" key="2">
    <source>
        <dbReference type="SAM" id="SignalP"/>
    </source>
</evidence>